<sequence length="259" mass="27110">MEKKRSILSLCIAMALSGNSWAADTNDINSNEQQTINCSDDSSKLSAADKEKFSAQCPKDDGNLLEWVAAGFAAVGAAVGIAVYNDDDGGSHTSADTGPTPPNPDDGGDDGGDPTPPNPDDGGDDGGDPTPPAPSFTTYNNNVTLDTGTQTLTFDTVTLNGESWNNVTFHYVQDGDNYVLTAPDGRTLVINQKYVTNENNAVMGGVQPASGYYWKYDSEGKFWFATAETKIIDQDGASNTLADNTTASGNDAIGVIISG</sequence>
<evidence type="ECO:0000259" key="3">
    <source>
        <dbReference type="Pfam" id="PF25784"/>
    </source>
</evidence>
<feature type="domain" description="BigA/YdbA-like N-terminal" evidence="3">
    <location>
        <begin position="137"/>
        <end position="223"/>
    </location>
</feature>
<gene>
    <name evidence="4" type="primary">bigA</name>
    <name evidence="4" type="ORF">GTGU_04742</name>
</gene>
<proteinExistence type="predicted"/>
<keyword evidence="5" id="KW-1185">Reference proteome</keyword>
<feature type="signal peptide" evidence="2">
    <location>
        <begin position="1"/>
        <end position="22"/>
    </location>
</feature>
<comment type="caution">
    <text evidence="4">The sequence shown here is derived from an EMBL/GenBank/DDBJ whole genome shotgun (WGS) entry which is preliminary data.</text>
</comment>
<feature type="chain" id="PRO_5001786192" evidence="2">
    <location>
        <begin position="23"/>
        <end position="259"/>
    </location>
</feature>
<dbReference type="AlphaFoldDB" id="A0A084Z766"/>
<dbReference type="eggNOG" id="COG3468">
    <property type="taxonomic scope" value="Bacteria"/>
</dbReference>
<evidence type="ECO:0000256" key="2">
    <source>
        <dbReference type="SAM" id="SignalP"/>
    </source>
</evidence>
<accession>A0A084Z766</accession>
<feature type="region of interest" description="Disordered" evidence="1">
    <location>
        <begin position="88"/>
        <end position="142"/>
    </location>
</feature>
<dbReference type="InterPro" id="IPR058035">
    <property type="entry name" value="BigA/YdbA-like_N"/>
</dbReference>
<protein>
    <submittedName>
        <fullName evidence="4">BigA family surface-exposed virulence protein</fullName>
    </submittedName>
</protein>
<name>A0A084Z766_9ENTR</name>
<dbReference type="EMBL" id="JMTB01000187">
    <property type="protein sequence ID" value="KFB93310.1"/>
    <property type="molecule type" value="Genomic_DNA"/>
</dbReference>
<evidence type="ECO:0000313" key="4">
    <source>
        <dbReference type="EMBL" id="KFB93310.1"/>
    </source>
</evidence>
<evidence type="ECO:0000256" key="1">
    <source>
        <dbReference type="SAM" id="MobiDB-lite"/>
    </source>
</evidence>
<dbReference type="Pfam" id="PF25784">
    <property type="entry name" value="BigA_N"/>
    <property type="match status" value="1"/>
</dbReference>
<reference evidence="5" key="1">
    <citation type="submission" date="2014-05" db="EMBL/GenBank/DDBJ databases">
        <title>ATOL: Assembling a taxonomically balanced genome-scale reconstruction of the evolutionary history of the Enterobacteriaceae.</title>
        <authorList>
            <person name="Plunkett G. III"/>
            <person name="Neeno-Eckwall E.C."/>
            <person name="Glasner J.D."/>
            <person name="Perna N.T."/>
        </authorList>
    </citation>
    <scope>NUCLEOTIDE SEQUENCE [LARGE SCALE GENOMIC DNA]</scope>
    <source>
        <strain evidence="5">ATCC 49490</strain>
    </source>
</reference>
<dbReference type="Proteomes" id="UP000028630">
    <property type="component" value="Unassembled WGS sequence"/>
</dbReference>
<evidence type="ECO:0000313" key="5">
    <source>
        <dbReference type="Proteomes" id="UP000028630"/>
    </source>
</evidence>
<organism evidence="4 5">
    <name type="scientific">Trabulsiella guamensis ATCC 49490</name>
    <dbReference type="NCBI Taxonomy" id="1005994"/>
    <lineage>
        <taxon>Bacteria</taxon>
        <taxon>Pseudomonadati</taxon>
        <taxon>Pseudomonadota</taxon>
        <taxon>Gammaproteobacteria</taxon>
        <taxon>Enterobacterales</taxon>
        <taxon>Enterobacteriaceae</taxon>
        <taxon>Trabulsiella</taxon>
    </lineage>
</organism>
<keyword evidence="2" id="KW-0732">Signal</keyword>
<feature type="non-terminal residue" evidence="4">
    <location>
        <position position="259"/>
    </location>
</feature>